<dbReference type="OrthoDB" id="2565179at2759"/>
<evidence type="ECO:0000256" key="1">
    <source>
        <dbReference type="SAM" id="MobiDB-lite"/>
    </source>
</evidence>
<accession>A0A2H3JUC5</accession>
<evidence type="ECO:0000313" key="3">
    <source>
        <dbReference type="Proteomes" id="UP000218811"/>
    </source>
</evidence>
<reference evidence="2 3" key="1">
    <citation type="journal article" date="2012" name="Science">
        <title>The Paleozoic origin of enzymatic lignin decomposition reconstructed from 31 fungal genomes.</title>
        <authorList>
            <person name="Floudas D."/>
            <person name="Binder M."/>
            <person name="Riley R."/>
            <person name="Barry K."/>
            <person name="Blanchette R.A."/>
            <person name="Henrissat B."/>
            <person name="Martinez A.T."/>
            <person name="Otillar R."/>
            <person name="Spatafora J.W."/>
            <person name="Yadav J.S."/>
            <person name="Aerts A."/>
            <person name="Benoit I."/>
            <person name="Boyd A."/>
            <person name="Carlson A."/>
            <person name="Copeland A."/>
            <person name="Coutinho P.M."/>
            <person name="de Vries R.P."/>
            <person name="Ferreira P."/>
            <person name="Findley K."/>
            <person name="Foster B."/>
            <person name="Gaskell J."/>
            <person name="Glotzer D."/>
            <person name="Gorecki P."/>
            <person name="Heitman J."/>
            <person name="Hesse C."/>
            <person name="Hori C."/>
            <person name="Igarashi K."/>
            <person name="Jurgens J.A."/>
            <person name="Kallen N."/>
            <person name="Kersten P."/>
            <person name="Kohler A."/>
            <person name="Kuees U."/>
            <person name="Kumar T.K.A."/>
            <person name="Kuo A."/>
            <person name="LaButti K."/>
            <person name="Larrondo L.F."/>
            <person name="Lindquist E."/>
            <person name="Ling A."/>
            <person name="Lombard V."/>
            <person name="Lucas S."/>
            <person name="Lundell T."/>
            <person name="Martin R."/>
            <person name="McLaughlin D.J."/>
            <person name="Morgenstern I."/>
            <person name="Morin E."/>
            <person name="Murat C."/>
            <person name="Nagy L.G."/>
            <person name="Nolan M."/>
            <person name="Ohm R.A."/>
            <person name="Patyshakuliyeva A."/>
            <person name="Rokas A."/>
            <person name="Ruiz-Duenas F.J."/>
            <person name="Sabat G."/>
            <person name="Salamov A."/>
            <person name="Samejima M."/>
            <person name="Schmutz J."/>
            <person name="Slot J.C."/>
            <person name="St John F."/>
            <person name="Stenlid J."/>
            <person name="Sun H."/>
            <person name="Sun S."/>
            <person name="Syed K."/>
            <person name="Tsang A."/>
            <person name="Wiebenga A."/>
            <person name="Young D."/>
            <person name="Pisabarro A."/>
            <person name="Eastwood D.C."/>
            <person name="Martin F."/>
            <person name="Cullen D."/>
            <person name="Grigoriev I.V."/>
            <person name="Hibbett D.S."/>
        </authorList>
    </citation>
    <scope>NUCLEOTIDE SEQUENCE [LARGE SCALE GENOMIC DNA]</scope>
    <source>
        <strain evidence="2 3">MD-104</strain>
    </source>
</reference>
<keyword evidence="3" id="KW-1185">Reference proteome</keyword>
<feature type="region of interest" description="Disordered" evidence="1">
    <location>
        <begin position="1092"/>
        <end position="1115"/>
    </location>
</feature>
<evidence type="ECO:0000313" key="2">
    <source>
        <dbReference type="EMBL" id="PCH42489.1"/>
    </source>
</evidence>
<dbReference type="Gene3D" id="1.25.40.10">
    <property type="entry name" value="Tetratricopeptide repeat domain"/>
    <property type="match status" value="1"/>
</dbReference>
<dbReference type="AlphaFoldDB" id="A0A2H3JUC5"/>
<dbReference type="EMBL" id="KB468124">
    <property type="protein sequence ID" value="PCH42489.1"/>
    <property type="molecule type" value="Genomic_DNA"/>
</dbReference>
<name>A0A2H3JUC5_WOLCO</name>
<dbReference type="STRING" id="742152.A0A2H3JUC5"/>
<dbReference type="OMA" id="FKGANSH"/>
<protein>
    <submittedName>
        <fullName evidence="2">Uncharacterized protein</fullName>
    </submittedName>
</protein>
<dbReference type="InterPro" id="IPR011990">
    <property type="entry name" value="TPR-like_helical_dom_sf"/>
</dbReference>
<gene>
    <name evidence="2" type="ORF">WOLCODRAFT_163828</name>
</gene>
<feature type="compositionally biased region" description="Basic residues" evidence="1">
    <location>
        <begin position="1092"/>
        <end position="1102"/>
    </location>
</feature>
<feature type="compositionally biased region" description="Polar residues" evidence="1">
    <location>
        <begin position="145"/>
        <end position="155"/>
    </location>
</feature>
<proteinExistence type="predicted"/>
<organism evidence="2 3">
    <name type="scientific">Wolfiporia cocos (strain MD-104)</name>
    <name type="common">Brown rot fungus</name>
    <dbReference type="NCBI Taxonomy" id="742152"/>
    <lineage>
        <taxon>Eukaryota</taxon>
        <taxon>Fungi</taxon>
        <taxon>Dikarya</taxon>
        <taxon>Basidiomycota</taxon>
        <taxon>Agaricomycotina</taxon>
        <taxon>Agaricomycetes</taxon>
        <taxon>Polyporales</taxon>
        <taxon>Phaeolaceae</taxon>
        <taxon>Wolfiporia</taxon>
    </lineage>
</organism>
<dbReference type="Proteomes" id="UP000218811">
    <property type="component" value="Unassembled WGS sequence"/>
</dbReference>
<feature type="region of interest" description="Disordered" evidence="1">
    <location>
        <begin position="82"/>
        <end position="163"/>
    </location>
</feature>
<sequence>MWRWCLRTTRDVSVVASGIALNRTRLPFHHVSFLRQYVNTYATHGRRCYSRPYKNSSEGTFASTDSSNAGAIALDQTSNISSGTGGLSTAEGAATNVGGPVGHIDASAHSGVDDVLPARLSDSSHSGPQQEDAPPVLDDRPGSLQAVTGTSTPQDESLRSSPADRARVLKELLASDRPIVPSPKSNIVRYIYDLYHSASRDVEQSPLTSAELSSLISLFGSLSLSAPQQVYSSVYRHHFLPHFPETAFRPHWTLVKVIIHRKRKLHMPLSKADRYWLMRAHLAQSVDEPREALLQVARMQYECLRSHRSVEIHISYLQALLSASNPDRIAEAARRLCDLIAWYDEWTPHLLRILWQVVFDATLSLGLKADFLSALRQRLSTSSCDLHSRSGRPGGADSAETQRIDSNLRPLGPIGVRDLVNSLRNSCFPSARTHVILETQLSQWARRLASAVFGSLEEGGKLVETQWNCLVLLAVALNRQGRTSGPTALIAHDGPHSAAAAEWRAICVLASLERLVDPASEATDEIARKLNHILDKLWSSWYDAVTANHAQPTPIIFRSICTLFFRLAGQTKNRTVVERCVDLCDAQKLWSVTDTDPIETSSLQLLAQEQLISALLCGASIERALVYISKRIADPSMLSTVISRAISTLAASHTDTAVDTQAAAHRLGIVASASAITDLAVAVADGGHIAAALRHLDDSQLTHAQHLLIIHHILLAMVRTDHHSRSVYLIGEIADAILRQVSFSAPPPSFRVALQPALLYLPRANQAKTAMSIVQHIVDATPSYFTAGFYGKFIVALLRARHFNFALRVHKLARKLDMRKHLPSLHSFVIYCSRHGAGAIAANVAASIGKPPRQLASAYALTRRLGFRERVPRYVLTLKIPTFLNRDPSRRVHAARAIHALVRVGSLRMAKKLYAQMRTEQDQATRTLIGNDILHGSLFHRRRRNKQRLKKALRTLTELTRDYGFVPDRVTMNILMKSLLEWTSYVDGDKLRGLFDHMVRSGFPTGGLEFPKGVPFGTASGAGAGMINMPSVDSTMKFKRHVRPLYKMFIKAFHLRDDAYGARTVWKILKAVEAESNDLTRMIGKHMARKRIKRRQAARVKAKGGEPCEGSKSGR</sequence>